<comment type="subcellular location">
    <subcellularLocation>
        <location evidence="1">Membrane</location>
        <topology evidence="1">Multi-pass membrane protein</topology>
    </subcellularLocation>
</comment>
<dbReference type="GO" id="GO:0008381">
    <property type="term" value="F:mechanosensitive monoatomic ion channel activity"/>
    <property type="evidence" value="ECO:0007669"/>
    <property type="project" value="InterPro"/>
</dbReference>
<comment type="caution">
    <text evidence="10">The sequence shown here is derived from an EMBL/GenBank/DDBJ whole genome shotgun (WGS) entry which is preliminary data.</text>
</comment>
<proteinExistence type="predicted"/>
<dbReference type="Proteomes" id="UP000554004">
    <property type="component" value="Unassembled WGS sequence"/>
</dbReference>
<dbReference type="InterPro" id="IPR036019">
    <property type="entry name" value="MscL_channel"/>
</dbReference>
<reference evidence="10 11" key="1">
    <citation type="journal article" date="2020" name="Biotechnol. Biofuels">
        <title>New insights from the biogas microbiome by comprehensive genome-resolved metagenomics of nearly 1600 species originating from multiple anaerobic digesters.</title>
        <authorList>
            <person name="Campanaro S."/>
            <person name="Treu L."/>
            <person name="Rodriguez-R L.M."/>
            <person name="Kovalovszki A."/>
            <person name="Ziels R.M."/>
            <person name="Maus I."/>
            <person name="Zhu X."/>
            <person name="Kougias P.G."/>
            <person name="Basile A."/>
            <person name="Luo G."/>
            <person name="Schluter A."/>
            <person name="Konstantinidis K.T."/>
            <person name="Angelidaki I."/>
        </authorList>
    </citation>
    <scope>NUCLEOTIDE SEQUENCE [LARGE SCALE GENOMIC DNA]</scope>
    <source>
        <strain evidence="10">AS06rmzACSIP_421</strain>
    </source>
</reference>
<dbReference type="EMBL" id="JAAZAL010000105">
    <property type="protein sequence ID" value="NLE31183.1"/>
    <property type="molecule type" value="Genomic_DNA"/>
</dbReference>
<sequence length="155" mass="16945">MANPKPSKLIQAWEDFKAFAIKDSVISLAIGVIIGGALKGLIDSLVNNVFTPPIGFLTAKLDFNQLFFTLGKTKYETLAQAQADNAVVIQYGLVLNALLSFFITALVLFFISKAVAKATEKKEKEVAKTTKKCPYCMSEIDIKAKKCPFCTSTLK</sequence>
<evidence type="ECO:0000256" key="4">
    <source>
        <dbReference type="ARBA" id="ARBA00022692"/>
    </source>
</evidence>
<dbReference type="NCBIfam" id="TIGR00220">
    <property type="entry name" value="mscL"/>
    <property type="match status" value="1"/>
</dbReference>
<dbReference type="Pfam" id="PF01741">
    <property type="entry name" value="MscL"/>
    <property type="match status" value="1"/>
</dbReference>
<keyword evidence="8" id="KW-0407">Ion channel</keyword>
<dbReference type="InterPro" id="IPR037673">
    <property type="entry name" value="MSC/AndL"/>
</dbReference>
<evidence type="ECO:0000256" key="3">
    <source>
        <dbReference type="ARBA" id="ARBA00022475"/>
    </source>
</evidence>
<dbReference type="Gene3D" id="1.10.1200.120">
    <property type="entry name" value="Large-conductance mechanosensitive channel, MscL, domain 1"/>
    <property type="match status" value="1"/>
</dbReference>
<keyword evidence="6" id="KW-0406">Ion transport</keyword>
<keyword evidence="3" id="KW-1003">Cell membrane</keyword>
<evidence type="ECO:0000256" key="7">
    <source>
        <dbReference type="ARBA" id="ARBA00023136"/>
    </source>
</evidence>
<evidence type="ECO:0000256" key="1">
    <source>
        <dbReference type="ARBA" id="ARBA00004141"/>
    </source>
</evidence>
<evidence type="ECO:0000313" key="11">
    <source>
        <dbReference type="Proteomes" id="UP000554004"/>
    </source>
</evidence>
<accession>A0A847ET91</accession>
<organism evidence="10 11">
    <name type="scientific">Candidatus Dojkabacteria bacterium</name>
    <dbReference type="NCBI Taxonomy" id="2099670"/>
    <lineage>
        <taxon>Bacteria</taxon>
        <taxon>Candidatus Dojkabacteria</taxon>
    </lineage>
</organism>
<keyword evidence="7 9" id="KW-0472">Membrane</keyword>
<dbReference type="SUPFAM" id="SSF81330">
    <property type="entry name" value="Gated mechanosensitive channel"/>
    <property type="match status" value="1"/>
</dbReference>
<evidence type="ECO:0000256" key="5">
    <source>
        <dbReference type="ARBA" id="ARBA00022989"/>
    </source>
</evidence>
<evidence type="ECO:0000256" key="2">
    <source>
        <dbReference type="ARBA" id="ARBA00022448"/>
    </source>
</evidence>
<evidence type="ECO:0000256" key="8">
    <source>
        <dbReference type="ARBA" id="ARBA00023303"/>
    </source>
</evidence>
<keyword evidence="5 9" id="KW-1133">Transmembrane helix</keyword>
<dbReference type="PANTHER" id="PTHR30266">
    <property type="entry name" value="MECHANOSENSITIVE CHANNEL MSCL"/>
    <property type="match status" value="1"/>
</dbReference>
<gene>
    <name evidence="10" type="primary">mscL</name>
    <name evidence="10" type="ORF">GX618_02830</name>
</gene>
<evidence type="ECO:0000256" key="9">
    <source>
        <dbReference type="SAM" id="Phobius"/>
    </source>
</evidence>
<dbReference type="PANTHER" id="PTHR30266:SF2">
    <property type="entry name" value="LARGE-CONDUCTANCE MECHANOSENSITIVE CHANNEL"/>
    <property type="match status" value="1"/>
</dbReference>
<feature type="transmembrane region" description="Helical" evidence="9">
    <location>
        <begin position="88"/>
        <end position="111"/>
    </location>
</feature>
<protein>
    <submittedName>
        <fullName evidence="10">Large conductance mechanosensitive channel protein MscL</fullName>
    </submittedName>
</protein>
<evidence type="ECO:0000256" key="6">
    <source>
        <dbReference type="ARBA" id="ARBA00023065"/>
    </source>
</evidence>
<dbReference type="AlphaFoldDB" id="A0A847ET91"/>
<keyword evidence="4 9" id="KW-0812">Transmembrane</keyword>
<dbReference type="InterPro" id="IPR001185">
    <property type="entry name" value="MS_channel"/>
</dbReference>
<feature type="transmembrane region" description="Helical" evidence="9">
    <location>
        <begin position="20"/>
        <end position="42"/>
    </location>
</feature>
<evidence type="ECO:0000313" key="10">
    <source>
        <dbReference type="EMBL" id="NLE31183.1"/>
    </source>
</evidence>
<keyword evidence="2" id="KW-0813">Transport</keyword>
<name>A0A847ET91_9BACT</name>
<dbReference type="GO" id="GO:0016020">
    <property type="term" value="C:membrane"/>
    <property type="evidence" value="ECO:0007669"/>
    <property type="project" value="UniProtKB-SubCell"/>
</dbReference>